<accession>A0A560MBQ8</accession>
<sequence>MAKLFRPRLFSQQFRIDPSALQKAGLLDPFLNADTKLFIDPLLLRHSSNPLISGKGLATFRKRMKDIIDLLLATPTNSGPAWTAALRLLDLHERRETCLGYGGQGTSGSSRPVSLKTKILTTARDIVNLGMKNPEIIGLMGILEEKVGPDTISDLTTNSIMPILEEITQGFCKTHGVPTKNFVIERATYNLPQNPLDPEHAFALVPKDILRELPVAADWSDIDRVVSHNAVLRDAVNKMLGDITKATVTDKKRALKQAALSSAKGFKRFFDDMLGEHFKSYDFSKDKRAIEALRQAITETSSKFPLKIEAPTTKNAAELKRVVDMIVAQFKHLVEHNDLSRLLWDGSKPRSEKSSQLVFFGVADSYCKANNIDISPEVNAGGGPVDFKFSSGYAGRLLVEIKLSTGTVEHGYRTQLGVYKTAAVTNEGLFLVINVGKLGKKGLKILATQKAQRKAGHRAADIVIVDATKRPSASKR</sequence>
<dbReference type="EMBL" id="VITY01000003">
    <property type="protein sequence ID" value="TWC05052.1"/>
    <property type="molecule type" value="Genomic_DNA"/>
</dbReference>
<evidence type="ECO:0000313" key="1">
    <source>
        <dbReference type="EMBL" id="TWC05052.1"/>
    </source>
</evidence>
<evidence type="ECO:0000313" key="2">
    <source>
        <dbReference type="Proteomes" id="UP000321304"/>
    </source>
</evidence>
<dbReference type="Proteomes" id="UP000321304">
    <property type="component" value="Unassembled WGS sequence"/>
</dbReference>
<dbReference type="RefSeq" id="WP_146985441.1">
    <property type="nucleotide sequence ID" value="NZ_VITY01000003.1"/>
</dbReference>
<gene>
    <name evidence="1" type="ORF">FBZ93_10362</name>
</gene>
<keyword evidence="2" id="KW-1185">Reference proteome</keyword>
<dbReference type="AlphaFoldDB" id="A0A560MBQ8"/>
<name>A0A560MBQ8_9BRAD</name>
<protein>
    <submittedName>
        <fullName evidence="1">Uncharacterized protein</fullName>
    </submittedName>
</protein>
<proteinExistence type="predicted"/>
<comment type="caution">
    <text evidence="1">The sequence shown here is derived from an EMBL/GenBank/DDBJ whole genome shotgun (WGS) entry which is preliminary data.</text>
</comment>
<reference evidence="1 2" key="1">
    <citation type="submission" date="2019-06" db="EMBL/GenBank/DDBJ databases">
        <title>Genomic Encyclopedia of Type Strains, Phase IV (KMG-V): Genome sequencing to study the core and pangenomes of soil and plant-associated prokaryotes.</title>
        <authorList>
            <person name="Whitman W."/>
        </authorList>
    </citation>
    <scope>NUCLEOTIDE SEQUENCE [LARGE SCALE GENOMIC DNA]</scope>
    <source>
        <strain evidence="1 2">BR 10355</strain>
    </source>
</reference>
<organism evidence="1 2">
    <name type="scientific">Bradyrhizobium macuxiense</name>
    <dbReference type="NCBI Taxonomy" id="1755647"/>
    <lineage>
        <taxon>Bacteria</taxon>
        <taxon>Pseudomonadati</taxon>
        <taxon>Pseudomonadota</taxon>
        <taxon>Alphaproteobacteria</taxon>
        <taxon>Hyphomicrobiales</taxon>
        <taxon>Nitrobacteraceae</taxon>
        <taxon>Bradyrhizobium</taxon>
    </lineage>
</organism>
<dbReference type="OrthoDB" id="6691177at2"/>